<feature type="domain" description="N-acetyltransferase" evidence="1">
    <location>
        <begin position="13"/>
        <end position="186"/>
    </location>
</feature>
<evidence type="ECO:0000313" key="3">
    <source>
        <dbReference type="Proteomes" id="UP000176299"/>
    </source>
</evidence>
<proteinExistence type="predicted"/>
<dbReference type="STRING" id="1802591.A2113_01460"/>
<evidence type="ECO:0000259" key="1">
    <source>
        <dbReference type="PROSITE" id="PS51186"/>
    </source>
</evidence>
<dbReference type="Pfam" id="PF00583">
    <property type="entry name" value="Acetyltransf_1"/>
    <property type="match status" value="1"/>
</dbReference>
<dbReference type="Proteomes" id="UP000176299">
    <property type="component" value="Unassembled WGS sequence"/>
</dbReference>
<reference evidence="2 3" key="1">
    <citation type="journal article" date="2016" name="Nat. Commun.">
        <title>Thousands of microbial genomes shed light on interconnected biogeochemical processes in an aquifer system.</title>
        <authorList>
            <person name="Anantharaman K."/>
            <person name="Brown C.T."/>
            <person name="Hug L.A."/>
            <person name="Sharon I."/>
            <person name="Castelle C.J."/>
            <person name="Probst A.J."/>
            <person name="Thomas B.C."/>
            <person name="Singh A."/>
            <person name="Wilkins M.J."/>
            <person name="Karaoz U."/>
            <person name="Brodie E.L."/>
            <person name="Williams K.H."/>
            <person name="Hubbard S.S."/>
            <person name="Banfield J.F."/>
        </authorList>
    </citation>
    <scope>NUCLEOTIDE SEQUENCE [LARGE SCALE GENOMIC DNA]</scope>
</reference>
<name>A0A1G1VZY6_9BACT</name>
<gene>
    <name evidence="2" type="ORF">A2113_01460</name>
</gene>
<dbReference type="CDD" id="cd04301">
    <property type="entry name" value="NAT_SF"/>
    <property type="match status" value="1"/>
</dbReference>
<dbReference type="GO" id="GO:0016747">
    <property type="term" value="F:acyltransferase activity, transferring groups other than amino-acyl groups"/>
    <property type="evidence" value="ECO:0007669"/>
    <property type="project" value="InterPro"/>
</dbReference>
<dbReference type="InterPro" id="IPR016181">
    <property type="entry name" value="Acyl_CoA_acyltransferase"/>
</dbReference>
<dbReference type="EMBL" id="MHCN01000019">
    <property type="protein sequence ID" value="OGY20953.1"/>
    <property type="molecule type" value="Genomic_DNA"/>
</dbReference>
<dbReference type="AlphaFoldDB" id="A0A1G1VZY6"/>
<evidence type="ECO:0000313" key="2">
    <source>
        <dbReference type="EMBL" id="OGY20953.1"/>
    </source>
</evidence>
<dbReference type="SUPFAM" id="SSF55729">
    <property type="entry name" value="Acyl-CoA N-acyltransferases (Nat)"/>
    <property type="match status" value="1"/>
</dbReference>
<dbReference type="PROSITE" id="PS51186">
    <property type="entry name" value="GNAT"/>
    <property type="match status" value="1"/>
</dbReference>
<comment type="caution">
    <text evidence="2">The sequence shown here is derived from an EMBL/GenBank/DDBJ whole genome shotgun (WGS) entry which is preliminary data.</text>
</comment>
<dbReference type="Gene3D" id="3.40.630.30">
    <property type="match status" value="1"/>
</dbReference>
<sequence length="188" mass="21507">MAPMIQQALSKRSEGRLPVNMPWNEIMEVERESYPEDMQASLEQLKSRYEVFPEGFFLAHRDGNLAGFATCQLVIYKRGLLGQSWDEWTDNGWIKRSHNPTGDALFGISMCTRPSFRGRGVSKELMDGFKRLAVEKGLECIFFGSRLSSLETFLRYGFTVIKAVPNYGEDKESHNWATVVKWINPKAT</sequence>
<protein>
    <recommendedName>
        <fullName evidence="1">N-acetyltransferase domain-containing protein</fullName>
    </recommendedName>
</protein>
<dbReference type="InterPro" id="IPR000182">
    <property type="entry name" value="GNAT_dom"/>
</dbReference>
<accession>A0A1G1VZY6</accession>
<organism evidence="2 3">
    <name type="scientific">Candidatus Woykebacteria bacterium GWA1_44_8</name>
    <dbReference type="NCBI Taxonomy" id="1802591"/>
    <lineage>
        <taxon>Bacteria</taxon>
        <taxon>Candidatus Woykeibacteriota</taxon>
    </lineage>
</organism>